<organism evidence="1 2">
    <name type="scientific">Pseudomonas shahriarae</name>
    <dbReference type="NCBI Taxonomy" id="2745512"/>
    <lineage>
        <taxon>Bacteria</taxon>
        <taxon>Pseudomonadati</taxon>
        <taxon>Pseudomonadota</taxon>
        <taxon>Gammaproteobacteria</taxon>
        <taxon>Pseudomonadales</taxon>
        <taxon>Pseudomonadaceae</taxon>
        <taxon>Pseudomonas</taxon>
    </lineage>
</organism>
<comment type="caution">
    <text evidence="1">The sequence shown here is derived from an EMBL/GenBank/DDBJ whole genome shotgun (WGS) entry which is preliminary data.</text>
</comment>
<protein>
    <submittedName>
        <fullName evidence="1">Uncharacterized protein</fullName>
    </submittedName>
</protein>
<dbReference type="EMBL" id="JAMDHA010000051">
    <property type="protein sequence ID" value="MDD1011563.1"/>
    <property type="molecule type" value="Genomic_DNA"/>
</dbReference>
<accession>A0A9X4C757</accession>
<reference evidence="1 2" key="1">
    <citation type="submission" date="2022-05" db="EMBL/GenBank/DDBJ databases">
        <title>Novel Pseudomonas spp. Isolated from a Rainbow Trout Aquaculture Facility.</title>
        <authorList>
            <person name="Testerman T."/>
            <person name="Graf J."/>
        </authorList>
    </citation>
    <scope>NUCLEOTIDE SEQUENCE [LARGE SCALE GENOMIC DNA]</scope>
    <source>
        <strain evidence="1 2">ID1042</strain>
    </source>
</reference>
<evidence type="ECO:0000313" key="1">
    <source>
        <dbReference type="EMBL" id="MDD1011563.1"/>
    </source>
</evidence>
<dbReference type="AlphaFoldDB" id="A0A9X4C757"/>
<keyword evidence="2" id="KW-1185">Reference proteome</keyword>
<dbReference type="RefSeq" id="WP_273878434.1">
    <property type="nucleotide sequence ID" value="NZ_JAMDHA010000051.1"/>
</dbReference>
<name>A0A9X4C757_9PSED</name>
<evidence type="ECO:0000313" key="2">
    <source>
        <dbReference type="Proteomes" id="UP001148185"/>
    </source>
</evidence>
<proteinExistence type="predicted"/>
<sequence>MDLRLTSTAVGCTTFKGDFAALIHKLRFDNGDTVLTSWSIDACARLIAVLSQHLNPLGSIAINTAAEDLFQSKEGRLTQAEVEMPGLDSVVGEILGVSVGRELHVTLRFTNSGDAKVIVLGLDEARCLMGYSGNTLQHAGVLEKVVVASHHYVQPITLFTCSFSSGGEKIHHTRNEDIDPNHYNLLPNLYSVTVVDNSNLAKKQVVGGFLLKTIDTSGQPGFQNSVLEIMSSTPGFITLEKSKISYVTVRMGVSDGGQMTEKEMLHHFIEQYTTYSVTGNA</sequence>
<dbReference type="Proteomes" id="UP001148185">
    <property type="component" value="Unassembled WGS sequence"/>
</dbReference>
<gene>
    <name evidence="1" type="ORF">M5G27_29315</name>
</gene>